<dbReference type="OrthoDB" id="834757at2"/>
<dbReference type="Pfam" id="PF13612">
    <property type="entry name" value="DDE_Tnp_1_3"/>
    <property type="match status" value="1"/>
</dbReference>
<dbReference type="AlphaFoldDB" id="A0A326RL79"/>
<keyword evidence="3" id="KW-1185">Reference proteome</keyword>
<feature type="domain" description="Transposase DDE" evidence="1">
    <location>
        <begin position="107"/>
        <end position="261"/>
    </location>
</feature>
<dbReference type="RefSeq" id="WP_111393948.1">
    <property type="nucleotide sequence ID" value="NZ_QKTX01000013.1"/>
</dbReference>
<evidence type="ECO:0000313" key="3">
    <source>
        <dbReference type="Proteomes" id="UP000248917"/>
    </source>
</evidence>
<gene>
    <name evidence="2" type="ORF">CLV31_11318</name>
</gene>
<protein>
    <submittedName>
        <fullName evidence="2">DDE family transposase</fullName>
    </submittedName>
</protein>
<reference evidence="2 3" key="1">
    <citation type="submission" date="2018-06" db="EMBL/GenBank/DDBJ databases">
        <title>Genomic Encyclopedia of Archaeal and Bacterial Type Strains, Phase II (KMG-II): from individual species to whole genera.</title>
        <authorList>
            <person name="Goeker M."/>
        </authorList>
    </citation>
    <scope>NUCLEOTIDE SEQUENCE [LARGE SCALE GENOMIC DNA]</scope>
    <source>
        <strain evidence="2 3">T4</strain>
    </source>
</reference>
<sequence length="298" mass="34158">MTLSTDKITDIFYLIDEFCLEFERTISPYTLGNAPKRTPKMSTSEVITLMVLFHQGGFRNMKHFYLAYVGKHLTDLFPDLVSYNRFVELMQQAVLPMTLFLKSQCMGEPTGIAFIDSTPIRVCNNKRIKRNKVFKGIASTGKSTMGYFHGFKLHLVVNDKGELLSLMITQAHVDDREPLKNQGFIKTLKGKLYGDKGYISQALTQVLFLDGLHLITSLRNNMKNVLMELKDKILLRKRSVIETINDELKNICQVEHSRHRSFQNFLTNLIAGLIAYSFFDKKPAIKYQPVNSNQLAVF</sequence>
<dbReference type="InterPro" id="IPR025668">
    <property type="entry name" value="Tnp_DDE_dom"/>
</dbReference>
<dbReference type="EMBL" id="QKTX01000013">
    <property type="protein sequence ID" value="PZV79703.1"/>
    <property type="molecule type" value="Genomic_DNA"/>
</dbReference>
<dbReference type="Proteomes" id="UP000248917">
    <property type="component" value="Unassembled WGS sequence"/>
</dbReference>
<evidence type="ECO:0000259" key="1">
    <source>
        <dbReference type="Pfam" id="PF13612"/>
    </source>
</evidence>
<evidence type="ECO:0000313" key="2">
    <source>
        <dbReference type="EMBL" id="PZV79703.1"/>
    </source>
</evidence>
<proteinExistence type="predicted"/>
<name>A0A326RL79_9BACT</name>
<dbReference type="NCBIfam" id="NF033520">
    <property type="entry name" value="transpos_IS982"/>
    <property type="match status" value="1"/>
</dbReference>
<accession>A0A326RL79</accession>
<organism evidence="2 3">
    <name type="scientific">Algoriphagus aquaeductus</name>
    <dbReference type="NCBI Taxonomy" id="475299"/>
    <lineage>
        <taxon>Bacteria</taxon>
        <taxon>Pseudomonadati</taxon>
        <taxon>Bacteroidota</taxon>
        <taxon>Cytophagia</taxon>
        <taxon>Cytophagales</taxon>
        <taxon>Cyclobacteriaceae</taxon>
        <taxon>Algoriphagus</taxon>
    </lineage>
</organism>
<comment type="caution">
    <text evidence="2">The sequence shown here is derived from an EMBL/GenBank/DDBJ whole genome shotgun (WGS) entry which is preliminary data.</text>
</comment>